<name>A0ABU7T3Y5_9HYPH</name>
<feature type="transmembrane region" description="Helical" evidence="8">
    <location>
        <begin position="6"/>
        <end position="29"/>
    </location>
</feature>
<feature type="transmembrane region" description="Helical" evidence="8">
    <location>
        <begin position="120"/>
        <end position="140"/>
    </location>
</feature>
<feature type="domain" description="Methylamine utilisation protein MauE" evidence="9">
    <location>
        <begin position="11"/>
        <end position="138"/>
    </location>
</feature>
<proteinExistence type="predicted"/>
<evidence type="ECO:0000256" key="4">
    <source>
        <dbReference type="ARBA" id="ARBA00019078"/>
    </source>
</evidence>
<protein>
    <recommendedName>
        <fullName evidence="4">Methylamine utilization protein MauE</fullName>
    </recommendedName>
</protein>
<evidence type="ECO:0000256" key="1">
    <source>
        <dbReference type="ARBA" id="ARBA00003475"/>
    </source>
</evidence>
<organism evidence="10 11">
    <name type="scientific">Methylobacterium radiotolerans</name>
    <dbReference type="NCBI Taxonomy" id="31998"/>
    <lineage>
        <taxon>Bacteria</taxon>
        <taxon>Pseudomonadati</taxon>
        <taxon>Pseudomonadota</taxon>
        <taxon>Alphaproteobacteria</taxon>
        <taxon>Hyphomicrobiales</taxon>
        <taxon>Methylobacteriaceae</taxon>
        <taxon>Methylobacterium</taxon>
    </lineage>
</organism>
<feature type="transmembrane region" description="Helical" evidence="8">
    <location>
        <begin position="78"/>
        <end position="99"/>
    </location>
</feature>
<sequence>MAMPVLAEPVVTVFLRSFLILLFVAAALPKLRHSDEFFGVVRNFRLMPEAMAQPFAAALPLVELALAAGLAVPATAAVAAAGLGGLLVLFGLAISINVARGRTAIDCGCFRNGMRQPLGWRLVGRNAGLALAAFSLAWVLPAAPAAGPFDLAIGFAAAGLALLLSYGASLLNGLQAGARPSPLSKG</sequence>
<evidence type="ECO:0000256" key="3">
    <source>
        <dbReference type="ARBA" id="ARBA00004856"/>
    </source>
</evidence>
<comment type="pathway">
    <text evidence="3">One-carbon metabolism; methylamine degradation.</text>
</comment>
<evidence type="ECO:0000259" key="9">
    <source>
        <dbReference type="Pfam" id="PF07291"/>
    </source>
</evidence>
<dbReference type="Pfam" id="PF07291">
    <property type="entry name" value="MauE"/>
    <property type="match status" value="1"/>
</dbReference>
<dbReference type="EMBL" id="MLBY01000001">
    <property type="protein sequence ID" value="MEE7455266.1"/>
    <property type="molecule type" value="Genomic_DNA"/>
</dbReference>
<reference evidence="10 11" key="1">
    <citation type="journal article" date="2012" name="Genet. Mol. Biol.">
        <title>Analysis of 16S rRNA and mxaF genes revealing insights into Methylobacterium niche-specific plant association.</title>
        <authorList>
            <person name="Dourado M.N."/>
            <person name="Andreote F.D."/>
            <person name="Dini-Andreote F."/>
            <person name="Conti R."/>
            <person name="Araujo J.M."/>
            <person name="Araujo W.L."/>
        </authorList>
    </citation>
    <scope>NUCLEOTIDE SEQUENCE [LARGE SCALE GENOMIC DNA]</scope>
    <source>
        <strain evidence="10 11">SR1.6/4</strain>
    </source>
</reference>
<comment type="function">
    <text evidence="1">May be specifically involved in the processing, transport, and/or maturation of the MADH beta-subunit.</text>
</comment>
<feature type="transmembrane region" description="Helical" evidence="8">
    <location>
        <begin position="152"/>
        <end position="174"/>
    </location>
</feature>
<evidence type="ECO:0000256" key="8">
    <source>
        <dbReference type="SAM" id="Phobius"/>
    </source>
</evidence>
<keyword evidence="7 8" id="KW-0472">Membrane</keyword>
<comment type="caution">
    <text evidence="10">The sequence shown here is derived from an EMBL/GenBank/DDBJ whole genome shotgun (WGS) entry which is preliminary data.</text>
</comment>
<feature type="transmembrane region" description="Helical" evidence="8">
    <location>
        <begin position="50"/>
        <end position="72"/>
    </location>
</feature>
<dbReference type="Proteomes" id="UP001349262">
    <property type="component" value="Unassembled WGS sequence"/>
</dbReference>
<dbReference type="InterPro" id="IPR009908">
    <property type="entry name" value="Methylamine_util_MauE"/>
</dbReference>
<evidence type="ECO:0000256" key="6">
    <source>
        <dbReference type="ARBA" id="ARBA00022989"/>
    </source>
</evidence>
<accession>A0ABU7T3Y5</accession>
<comment type="subcellular location">
    <subcellularLocation>
        <location evidence="2">Membrane</location>
        <topology evidence="2">Multi-pass membrane protein</topology>
    </subcellularLocation>
</comment>
<evidence type="ECO:0000313" key="10">
    <source>
        <dbReference type="EMBL" id="MEE7455266.1"/>
    </source>
</evidence>
<evidence type="ECO:0000256" key="2">
    <source>
        <dbReference type="ARBA" id="ARBA00004141"/>
    </source>
</evidence>
<keyword evidence="5 8" id="KW-0812">Transmembrane</keyword>
<evidence type="ECO:0000256" key="7">
    <source>
        <dbReference type="ARBA" id="ARBA00023136"/>
    </source>
</evidence>
<keyword evidence="6 8" id="KW-1133">Transmembrane helix</keyword>
<keyword evidence="11" id="KW-1185">Reference proteome</keyword>
<evidence type="ECO:0000256" key="5">
    <source>
        <dbReference type="ARBA" id="ARBA00022692"/>
    </source>
</evidence>
<gene>
    <name evidence="10" type="ORF">MRSR164_00125</name>
</gene>
<evidence type="ECO:0000313" key="11">
    <source>
        <dbReference type="Proteomes" id="UP001349262"/>
    </source>
</evidence>